<accession>A0ABY4NDN6</accession>
<evidence type="ECO:0008006" key="3">
    <source>
        <dbReference type="Google" id="ProtNLM"/>
    </source>
</evidence>
<dbReference type="SUPFAM" id="SSF56281">
    <property type="entry name" value="Metallo-hydrolase/oxidoreductase"/>
    <property type="match status" value="1"/>
</dbReference>
<reference evidence="1 2" key="1">
    <citation type="journal article" date="2022" name="Int. J. Syst. Evol. Microbiol.">
        <title>Characterization of Alcaligenes aquatilis as a novel member of heterotrophic nitrifier-aerobic denitrifier and its performance in treating piggery wastewater.</title>
        <authorList>
            <person name="Cao X."/>
            <person name="Zhao B."/>
            <person name="Wu Y."/>
            <person name="Huang J."/>
            <person name="Wang H."/>
            <person name="Sun X."/>
            <person name="Li S."/>
        </authorList>
    </citation>
    <scope>NUCLEOTIDE SEQUENCE [LARGE SCALE GENOMIC DNA]</scope>
    <source>
        <strain evidence="1 2">AS1</strain>
    </source>
</reference>
<proteinExistence type="predicted"/>
<dbReference type="InterPro" id="IPR052159">
    <property type="entry name" value="Competence_DNA_uptake"/>
</dbReference>
<name>A0ABY4NDN6_9BURK</name>
<dbReference type="PANTHER" id="PTHR30619:SF1">
    <property type="entry name" value="RECOMBINATION PROTEIN 2"/>
    <property type="match status" value="1"/>
</dbReference>
<protein>
    <recommendedName>
        <fullName evidence="3">MBL fold metallo-hydrolase</fullName>
    </recommendedName>
</protein>
<dbReference type="EMBL" id="CP094619">
    <property type="protein sequence ID" value="UQN34888.1"/>
    <property type="molecule type" value="Genomic_DNA"/>
</dbReference>
<dbReference type="Gene3D" id="3.60.15.10">
    <property type="entry name" value="Ribonuclease Z/Hydroxyacylglutathione hydrolase-like"/>
    <property type="match status" value="1"/>
</dbReference>
<dbReference type="Proteomes" id="UP000831759">
    <property type="component" value="Chromosome"/>
</dbReference>
<organism evidence="1 2">
    <name type="scientific">Alcaligenes aquatilis</name>
    <dbReference type="NCBI Taxonomy" id="323284"/>
    <lineage>
        <taxon>Bacteria</taxon>
        <taxon>Pseudomonadati</taxon>
        <taxon>Pseudomonadota</taxon>
        <taxon>Betaproteobacteria</taxon>
        <taxon>Burkholderiales</taxon>
        <taxon>Alcaligenaceae</taxon>
        <taxon>Alcaligenes</taxon>
    </lineage>
</organism>
<evidence type="ECO:0000313" key="1">
    <source>
        <dbReference type="EMBL" id="UQN34888.1"/>
    </source>
</evidence>
<dbReference type="InterPro" id="IPR036866">
    <property type="entry name" value="RibonucZ/Hydroxyglut_hydro"/>
</dbReference>
<dbReference type="PANTHER" id="PTHR30619">
    <property type="entry name" value="DNA INTERNALIZATION/COMPETENCE PROTEIN COMEC/REC2"/>
    <property type="match status" value="1"/>
</dbReference>
<gene>
    <name evidence="1" type="ORF">MTR80_11290</name>
</gene>
<dbReference type="GeneID" id="96869528"/>
<keyword evidence="2" id="KW-1185">Reference proteome</keyword>
<sequence length="322" mass="37136">MAYSEALKSIETRFRAYQLNTTGSSFSYYAAGHFTLIEARLNDGNRRSLVAEMNVCDKRKIDTLHITSWDTDHCSLPELEEILQTFQPRKIEYPGYEPHTVVGQKCLKAIKDYRMAQERVLRDVRVIRVDPPYIKSLSSNEGPSYEHILYHPKMLFDNNSNDNSTVKMFRTGMFNVASLGDIEHGNLSAMLRRTRSFMREVDVLILAHHGSDSPVNSKAFFEAVRPSVAICSNDYANRYGHPDPNVRVRLRDLGIRLFTTKRGDVLVRSLQNHRKEFEVINYQANSAEVSDVKVYESKKFRQLTQNLDTRRNVRHPGFKGLK</sequence>
<evidence type="ECO:0000313" key="2">
    <source>
        <dbReference type="Proteomes" id="UP000831759"/>
    </source>
</evidence>
<dbReference type="RefSeq" id="WP_249459681.1">
    <property type="nucleotide sequence ID" value="NZ_CP094619.1"/>
</dbReference>